<reference evidence="4 5" key="1">
    <citation type="submission" date="2013-11" db="EMBL/GenBank/DDBJ databases">
        <title>The Genome Sequence of Phytophthora parasitica P1976.</title>
        <authorList>
            <consortium name="The Broad Institute Genomics Platform"/>
            <person name="Russ C."/>
            <person name="Tyler B."/>
            <person name="Panabieres F."/>
            <person name="Shan W."/>
            <person name="Tripathy S."/>
            <person name="Grunwald N."/>
            <person name="Machado M."/>
            <person name="Johnson C.S."/>
            <person name="Walker B."/>
            <person name="Young S."/>
            <person name="Zeng Q."/>
            <person name="Gargeya S."/>
            <person name="Fitzgerald M."/>
            <person name="Haas B."/>
            <person name="Abouelleil A."/>
            <person name="Allen A.W."/>
            <person name="Alvarado L."/>
            <person name="Arachchi H.M."/>
            <person name="Berlin A.M."/>
            <person name="Chapman S.B."/>
            <person name="Gainer-Dewar J."/>
            <person name="Goldberg J."/>
            <person name="Griggs A."/>
            <person name="Gujja S."/>
            <person name="Hansen M."/>
            <person name="Howarth C."/>
            <person name="Imamovic A."/>
            <person name="Ireland A."/>
            <person name="Larimer J."/>
            <person name="McCowan C."/>
            <person name="Murphy C."/>
            <person name="Pearson M."/>
            <person name="Poon T.W."/>
            <person name="Priest M."/>
            <person name="Roberts A."/>
            <person name="Saif S."/>
            <person name="Shea T."/>
            <person name="Sisk P."/>
            <person name="Sykes S."/>
            <person name="Wortman J."/>
            <person name="Nusbaum C."/>
            <person name="Birren B."/>
        </authorList>
    </citation>
    <scope>NUCLEOTIDE SEQUENCE [LARGE SCALE GENOMIC DNA]</scope>
    <source>
        <strain evidence="4 5">P1976</strain>
    </source>
</reference>
<sequence>MRNNQLCLQFGAPPATVSRAITGAEKALSITLKEYSLSRISWPSLARQRALAQLVWMKQPLLRFTWGFLDGKNYRVQAPSERELQNAQYNGWLHSVFVTGTLCFSADGLIVWAKHNCPGSWNDGDTSLAFRRKLADPTLNPDARYGIVADSAFPCAGEMTGRILTPLKKGDLGRLVPSVRRVATSLSAAITSIRQSAEW</sequence>
<evidence type="ECO:0000313" key="5">
    <source>
        <dbReference type="Proteomes" id="UP000028582"/>
    </source>
</evidence>
<feature type="domain" description="DDE Tnp4" evidence="3">
    <location>
        <begin position="69"/>
        <end position="177"/>
    </location>
</feature>
<dbReference type="AlphaFoldDB" id="A0A081A0B5"/>
<comment type="cofactor">
    <cofactor evidence="1">
        <name>a divalent metal cation</name>
        <dbReference type="ChEBI" id="CHEBI:60240"/>
    </cofactor>
</comment>
<dbReference type="EMBL" id="ANJA01002076">
    <property type="protein sequence ID" value="ETO72326.1"/>
    <property type="molecule type" value="Genomic_DNA"/>
</dbReference>
<dbReference type="OrthoDB" id="115224at2759"/>
<dbReference type="Pfam" id="PF13359">
    <property type="entry name" value="DDE_Tnp_4"/>
    <property type="match status" value="1"/>
</dbReference>
<comment type="caution">
    <text evidence="4">The sequence shown here is derived from an EMBL/GenBank/DDBJ whole genome shotgun (WGS) entry which is preliminary data.</text>
</comment>
<evidence type="ECO:0000256" key="2">
    <source>
        <dbReference type="ARBA" id="ARBA00022723"/>
    </source>
</evidence>
<organism evidence="4 5">
    <name type="scientific">Phytophthora nicotianae P1976</name>
    <dbReference type="NCBI Taxonomy" id="1317066"/>
    <lineage>
        <taxon>Eukaryota</taxon>
        <taxon>Sar</taxon>
        <taxon>Stramenopiles</taxon>
        <taxon>Oomycota</taxon>
        <taxon>Peronosporomycetes</taxon>
        <taxon>Peronosporales</taxon>
        <taxon>Peronosporaceae</taxon>
        <taxon>Phytophthora</taxon>
    </lineage>
</organism>
<evidence type="ECO:0000256" key="1">
    <source>
        <dbReference type="ARBA" id="ARBA00001968"/>
    </source>
</evidence>
<keyword evidence="2" id="KW-0479">Metal-binding</keyword>
<gene>
    <name evidence="4" type="ORF">F444_11546</name>
</gene>
<accession>A0A081A0B5</accession>
<dbReference type="PANTHER" id="PTHR48471:SF1">
    <property type="entry name" value="DDE TNP4 DOMAIN-CONTAINING PROTEIN"/>
    <property type="match status" value="1"/>
</dbReference>
<evidence type="ECO:0000259" key="3">
    <source>
        <dbReference type="Pfam" id="PF13359"/>
    </source>
</evidence>
<dbReference type="GO" id="GO:0046872">
    <property type="term" value="F:metal ion binding"/>
    <property type="evidence" value="ECO:0007669"/>
    <property type="project" value="UniProtKB-KW"/>
</dbReference>
<name>A0A081A0B5_PHYNI</name>
<dbReference type="PANTHER" id="PTHR48471">
    <property type="entry name" value="DDE TNP4 DOMAIN-CONTAINING PROTEIN"/>
    <property type="match status" value="1"/>
</dbReference>
<evidence type="ECO:0000313" key="4">
    <source>
        <dbReference type="EMBL" id="ETO72326.1"/>
    </source>
</evidence>
<dbReference type="Proteomes" id="UP000028582">
    <property type="component" value="Unassembled WGS sequence"/>
</dbReference>
<protein>
    <recommendedName>
        <fullName evidence="3">DDE Tnp4 domain-containing protein</fullName>
    </recommendedName>
</protein>
<dbReference type="InterPro" id="IPR027806">
    <property type="entry name" value="HARBI1_dom"/>
</dbReference>
<proteinExistence type="predicted"/>